<feature type="transmembrane region" description="Helical" evidence="1">
    <location>
        <begin position="136"/>
        <end position="154"/>
    </location>
</feature>
<feature type="transmembrane region" description="Helical" evidence="1">
    <location>
        <begin position="12"/>
        <end position="30"/>
    </location>
</feature>
<dbReference type="EMBL" id="JADOES010000002">
    <property type="protein sequence ID" value="MBT9314032.1"/>
    <property type="molecule type" value="Genomic_DNA"/>
</dbReference>
<feature type="transmembrane region" description="Helical" evidence="1">
    <location>
        <begin position="228"/>
        <end position="254"/>
    </location>
</feature>
<evidence type="ECO:0000313" key="3">
    <source>
        <dbReference type="EMBL" id="MBT9314032.1"/>
    </source>
</evidence>
<keyword evidence="3" id="KW-0482">Metalloprotease</keyword>
<reference evidence="3" key="1">
    <citation type="submission" date="2020-11" db="EMBL/GenBank/DDBJ databases">
        <authorList>
            <person name="Konstantinou D."/>
            <person name="Gkelis S."/>
            <person name="Popin R."/>
            <person name="Fewer D."/>
            <person name="Sivonen K."/>
        </authorList>
    </citation>
    <scope>NUCLEOTIDE SEQUENCE</scope>
    <source>
        <strain evidence="3">TAU-MAC 1115</strain>
    </source>
</reference>
<dbReference type="InterPro" id="IPR052710">
    <property type="entry name" value="CAAX_protease"/>
</dbReference>
<dbReference type="GO" id="GO:0008237">
    <property type="term" value="F:metallopeptidase activity"/>
    <property type="evidence" value="ECO:0007669"/>
    <property type="project" value="UniProtKB-KW"/>
</dbReference>
<evidence type="ECO:0000259" key="2">
    <source>
        <dbReference type="Pfam" id="PF02517"/>
    </source>
</evidence>
<feature type="transmembrane region" description="Helical" evidence="1">
    <location>
        <begin position="309"/>
        <end position="328"/>
    </location>
</feature>
<feature type="domain" description="CAAX prenyl protease 2/Lysostaphin resistance protein A-like" evidence="2">
    <location>
        <begin position="185"/>
        <end position="271"/>
    </location>
</feature>
<dbReference type="InterPro" id="IPR003675">
    <property type="entry name" value="Rce1/LyrA-like_dom"/>
</dbReference>
<dbReference type="Proteomes" id="UP000717364">
    <property type="component" value="Unassembled WGS sequence"/>
</dbReference>
<keyword evidence="3" id="KW-0378">Hydrolase</keyword>
<dbReference type="PANTHER" id="PTHR36435:SF1">
    <property type="entry name" value="CAAX AMINO TERMINAL PROTEASE FAMILY PROTEIN"/>
    <property type="match status" value="1"/>
</dbReference>
<dbReference type="GO" id="GO:0004175">
    <property type="term" value="F:endopeptidase activity"/>
    <property type="evidence" value="ECO:0007669"/>
    <property type="project" value="UniProtKB-ARBA"/>
</dbReference>
<keyword evidence="3" id="KW-0645">Protease</keyword>
<keyword evidence="1" id="KW-1133">Transmembrane helix</keyword>
<reference evidence="3" key="2">
    <citation type="journal article" date="2021" name="Mar. Drugs">
        <title>Genome Reduction and Secondary Metabolism of the Marine Sponge-Associated Cyanobacterium Leptothoe.</title>
        <authorList>
            <person name="Konstantinou D."/>
            <person name="Popin R.V."/>
            <person name="Fewer D.P."/>
            <person name="Sivonen K."/>
            <person name="Gkelis S."/>
        </authorList>
    </citation>
    <scope>NUCLEOTIDE SEQUENCE</scope>
    <source>
        <strain evidence="3">TAU-MAC 1115</strain>
    </source>
</reference>
<dbReference type="RefSeq" id="WP_215607104.1">
    <property type="nucleotide sequence ID" value="NZ_JADOES010000002.1"/>
</dbReference>
<keyword evidence="4" id="KW-1185">Reference proteome</keyword>
<feature type="transmembrane region" description="Helical" evidence="1">
    <location>
        <begin position="95"/>
        <end position="115"/>
    </location>
</feature>
<accession>A0A947DAW3</accession>
<dbReference type="GO" id="GO:0080120">
    <property type="term" value="P:CAAX-box protein maturation"/>
    <property type="evidence" value="ECO:0007669"/>
    <property type="project" value="UniProtKB-ARBA"/>
</dbReference>
<feature type="transmembrane region" description="Helical" evidence="1">
    <location>
        <begin position="186"/>
        <end position="208"/>
    </location>
</feature>
<dbReference type="PANTHER" id="PTHR36435">
    <property type="entry name" value="SLR1288 PROTEIN"/>
    <property type="match status" value="1"/>
</dbReference>
<keyword evidence="1" id="KW-0812">Transmembrane</keyword>
<dbReference type="AlphaFoldDB" id="A0A947DAW3"/>
<organism evidence="3 4">
    <name type="scientific">Leptothoe spongobia TAU-MAC 1115</name>
    <dbReference type="NCBI Taxonomy" id="1967444"/>
    <lineage>
        <taxon>Bacteria</taxon>
        <taxon>Bacillati</taxon>
        <taxon>Cyanobacteriota</taxon>
        <taxon>Cyanophyceae</taxon>
        <taxon>Nodosilineales</taxon>
        <taxon>Cymatolegaceae</taxon>
        <taxon>Leptothoe</taxon>
        <taxon>Leptothoe spongobia</taxon>
    </lineage>
</organism>
<protein>
    <submittedName>
        <fullName evidence="3">CPBP family intramembrane metalloprotease</fullName>
    </submittedName>
</protein>
<proteinExistence type="predicted"/>
<keyword evidence="1" id="KW-0472">Membrane</keyword>
<evidence type="ECO:0000256" key="1">
    <source>
        <dbReference type="SAM" id="Phobius"/>
    </source>
</evidence>
<dbReference type="Pfam" id="PF02517">
    <property type="entry name" value="Rce1-like"/>
    <property type="match status" value="1"/>
</dbReference>
<sequence length="346" mass="38460">MGYAKAKGYAAAWGWFGLFNWLGLSLLIVMPDRRGGLAADGLAEDDAPEKVFSKINLVGILLKYFALGTLYAIPVLIGAQLSGQNLAEIKVSNQIGNIIGIVLGSHFIVILFKMAQAINLDLSAIFGLKQKTSSRMIGFTILSAAALFTFSFSFNRVTLYGLSHVSPGYVENYFESTQTFTNIPELILFFCTTIILAPLLEEFIFRGVIFQKWGLRWGVTRGLVASSLLFSVIHIRFDIIPIFLGGLFLALLYMRTSSLVAPMLCHALYNATAVGWKAIKFFGQPAAERETVMSVSDFQSTVSPWLDRYVVVAVMSLFLLLYLFYKLLPRQHESMPYLRNQALVAK</sequence>
<feature type="transmembrane region" description="Helical" evidence="1">
    <location>
        <begin position="60"/>
        <end position="83"/>
    </location>
</feature>
<comment type="caution">
    <text evidence="3">The sequence shown here is derived from an EMBL/GenBank/DDBJ whole genome shotgun (WGS) entry which is preliminary data.</text>
</comment>
<gene>
    <name evidence="3" type="ORF">IXB50_01160</name>
</gene>
<evidence type="ECO:0000313" key="4">
    <source>
        <dbReference type="Proteomes" id="UP000717364"/>
    </source>
</evidence>
<name>A0A947DAW3_9CYAN</name>